<feature type="compositionally biased region" description="Low complexity" evidence="1">
    <location>
        <begin position="72"/>
        <end position="81"/>
    </location>
</feature>
<evidence type="ECO:0000256" key="1">
    <source>
        <dbReference type="SAM" id="MobiDB-lite"/>
    </source>
</evidence>
<feature type="region of interest" description="Disordered" evidence="1">
    <location>
        <begin position="64"/>
        <end position="118"/>
    </location>
</feature>
<name>A0A9N9IT18_9GLOM</name>
<organism evidence="2 3">
    <name type="scientific">Ambispora leptoticha</name>
    <dbReference type="NCBI Taxonomy" id="144679"/>
    <lineage>
        <taxon>Eukaryota</taxon>
        <taxon>Fungi</taxon>
        <taxon>Fungi incertae sedis</taxon>
        <taxon>Mucoromycota</taxon>
        <taxon>Glomeromycotina</taxon>
        <taxon>Glomeromycetes</taxon>
        <taxon>Archaeosporales</taxon>
        <taxon>Ambisporaceae</taxon>
        <taxon>Ambispora</taxon>
    </lineage>
</organism>
<dbReference type="Proteomes" id="UP000789508">
    <property type="component" value="Unassembled WGS sequence"/>
</dbReference>
<sequence length="137" mass="15854">DPKYSYLQSQNFYKRDCEELKTLIKMRRLLKEKIQMINKLQSHLKLHWIETAMKTDLHVSTNSSNSLAEVEATPATTTTSTNGFIQMKIESQKKTLSLSPPPDSGEYRKNKMSNKTKYSTSKLLSRVKALVLMKRKQ</sequence>
<proteinExistence type="predicted"/>
<evidence type="ECO:0000313" key="2">
    <source>
        <dbReference type="EMBL" id="CAG8746881.1"/>
    </source>
</evidence>
<evidence type="ECO:0000313" key="3">
    <source>
        <dbReference type="Proteomes" id="UP000789508"/>
    </source>
</evidence>
<feature type="non-terminal residue" evidence="2">
    <location>
        <position position="1"/>
    </location>
</feature>
<comment type="caution">
    <text evidence="2">The sequence shown here is derived from an EMBL/GenBank/DDBJ whole genome shotgun (WGS) entry which is preliminary data.</text>
</comment>
<accession>A0A9N9IT18</accession>
<protein>
    <submittedName>
        <fullName evidence="2">9804_t:CDS:1</fullName>
    </submittedName>
</protein>
<keyword evidence="3" id="KW-1185">Reference proteome</keyword>
<feature type="non-terminal residue" evidence="2">
    <location>
        <position position="137"/>
    </location>
</feature>
<dbReference type="EMBL" id="CAJVPS010038361">
    <property type="protein sequence ID" value="CAG8746881.1"/>
    <property type="molecule type" value="Genomic_DNA"/>
</dbReference>
<gene>
    <name evidence="2" type="ORF">ALEPTO_LOCUS13156</name>
</gene>
<reference evidence="2" key="1">
    <citation type="submission" date="2021-06" db="EMBL/GenBank/DDBJ databases">
        <authorList>
            <person name="Kallberg Y."/>
            <person name="Tangrot J."/>
            <person name="Rosling A."/>
        </authorList>
    </citation>
    <scope>NUCLEOTIDE SEQUENCE</scope>
    <source>
        <strain evidence="2">FL130A</strain>
    </source>
</reference>
<dbReference type="AlphaFoldDB" id="A0A9N9IT18"/>